<protein>
    <submittedName>
        <fullName evidence="2">Transposase</fullName>
    </submittedName>
</protein>
<dbReference type="SUPFAM" id="SSF143422">
    <property type="entry name" value="Transposase IS200-like"/>
    <property type="match status" value="1"/>
</dbReference>
<sequence>MSNYYRRNLPHYQPPQGEFFITFRLANSLPKDAVAKLRDEYYKLSEGINSDAVSESKKAQQEKYFAKFDRILDQSKNSVCWLKEDKIAEIVANKLHSFDNRKYLLICYCIMPNHVHLLFKLYERDKSRSTDSQYPVTNILKLIKGSTAYQANKLLNKTGSFWQHESYDHLVRGDEERENIIRYILSNPVKAKLVDSWKEWKWIYCKKAYFPVR</sequence>
<accession>A0ABT3PMD4</accession>
<evidence type="ECO:0000313" key="2">
    <source>
        <dbReference type="EMBL" id="MCW9707087.1"/>
    </source>
</evidence>
<dbReference type="EMBL" id="JAGGJA010000005">
    <property type="protein sequence ID" value="MCW9707087.1"/>
    <property type="molecule type" value="Genomic_DNA"/>
</dbReference>
<organism evidence="2 3">
    <name type="scientific">Fodinibius salsisoli</name>
    <dbReference type="NCBI Taxonomy" id="2820877"/>
    <lineage>
        <taxon>Bacteria</taxon>
        <taxon>Pseudomonadati</taxon>
        <taxon>Balneolota</taxon>
        <taxon>Balneolia</taxon>
        <taxon>Balneolales</taxon>
        <taxon>Balneolaceae</taxon>
        <taxon>Fodinibius</taxon>
    </lineage>
</organism>
<name>A0ABT3PMD4_9BACT</name>
<gene>
    <name evidence="2" type="ORF">J6I44_09475</name>
</gene>
<dbReference type="RefSeq" id="WP_265765839.1">
    <property type="nucleotide sequence ID" value="NZ_JAGGJA010000005.1"/>
</dbReference>
<keyword evidence="3" id="KW-1185">Reference proteome</keyword>
<dbReference type="InterPro" id="IPR052715">
    <property type="entry name" value="RAYT_transposase"/>
</dbReference>
<evidence type="ECO:0000313" key="3">
    <source>
        <dbReference type="Proteomes" id="UP001207918"/>
    </source>
</evidence>
<evidence type="ECO:0000259" key="1">
    <source>
        <dbReference type="SMART" id="SM01321"/>
    </source>
</evidence>
<proteinExistence type="predicted"/>
<dbReference type="InterPro" id="IPR002686">
    <property type="entry name" value="Transposase_17"/>
</dbReference>
<dbReference type="PANTHER" id="PTHR36966">
    <property type="entry name" value="REP-ASSOCIATED TYROSINE TRANSPOSASE"/>
    <property type="match status" value="1"/>
</dbReference>
<comment type="caution">
    <text evidence="2">The sequence shown here is derived from an EMBL/GenBank/DDBJ whole genome shotgun (WGS) entry which is preliminary data.</text>
</comment>
<dbReference type="PANTHER" id="PTHR36966:SF1">
    <property type="entry name" value="REP-ASSOCIATED TYROSINE TRANSPOSASE"/>
    <property type="match status" value="1"/>
</dbReference>
<reference evidence="2 3" key="1">
    <citation type="submission" date="2021-03" db="EMBL/GenBank/DDBJ databases">
        <title>Aliifodinibius sp. nov., a new bacterium isolated from saline soil.</title>
        <authorList>
            <person name="Galisteo C."/>
            <person name="De La Haba R."/>
            <person name="Sanchez-Porro C."/>
            <person name="Ventosa A."/>
        </authorList>
    </citation>
    <scope>NUCLEOTIDE SEQUENCE [LARGE SCALE GENOMIC DNA]</scope>
    <source>
        <strain evidence="2 3">1BSP15-2V2</strain>
    </source>
</reference>
<feature type="domain" description="Transposase IS200-like" evidence="1">
    <location>
        <begin position="14"/>
        <end position="187"/>
    </location>
</feature>
<dbReference type="Pfam" id="PF01797">
    <property type="entry name" value="Y1_Tnp"/>
    <property type="match status" value="1"/>
</dbReference>
<dbReference type="Proteomes" id="UP001207918">
    <property type="component" value="Unassembled WGS sequence"/>
</dbReference>
<dbReference type="InterPro" id="IPR036515">
    <property type="entry name" value="Transposase_17_sf"/>
</dbReference>
<dbReference type="Gene3D" id="3.30.70.1290">
    <property type="entry name" value="Transposase IS200-like"/>
    <property type="match status" value="1"/>
</dbReference>
<dbReference type="SMART" id="SM01321">
    <property type="entry name" value="Y1_Tnp"/>
    <property type="match status" value="1"/>
</dbReference>